<dbReference type="HOGENOM" id="CLU_1552775_0_0_0"/>
<dbReference type="PANTHER" id="PTHR36304">
    <property type="entry name" value="DOMAIN GTPASE-ACTIVATING PROTEIN, PUTATIVE-RELATED-RELATED"/>
    <property type="match status" value="1"/>
</dbReference>
<evidence type="ECO:0000313" key="3">
    <source>
        <dbReference type="Proteomes" id="UP000008635"/>
    </source>
</evidence>
<dbReference type="Proteomes" id="UP000008635">
    <property type="component" value="Chromosome"/>
</dbReference>
<dbReference type="PANTHER" id="PTHR36304:SF4">
    <property type="entry name" value="DUF4388 DOMAIN-CONTAINING PROTEIN"/>
    <property type="match status" value="1"/>
</dbReference>
<dbReference type="OrthoDB" id="9809380at2"/>
<dbReference type="KEGG" id="dmr:Deima_1314"/>
<dbReference type="AlphaFoldDB" id="E8U7C6"/>
<proteinExistence type="predicted"/>
<organism evidence="2 3">
    <name type="scientific">Deinococcus maricopensis (strain DSM 21211 / LMG 22137 / NRRL B-23946 / LB-34)</name>
    <dbReference type="NCBI Taxonomy" id="709986"/>
    <lineage>
        <taxon>Bacteria</taxon>
        <taxon>Thermotogati</taxon>
        <taxon>Deinococcota</taxon>
        <taxon>Deinococci</taxon>
        <taxon>Deinococcales</taxon>
        <taxon>Deinococcaceae</taxon>
        <taxon>Deinococcus</taxon>
    </lineage>
</organism>
<dbReference type="InterPro" id="IPR025497">
    <property type="entry name" value="PatA-like_N"/>
</dbReference>
<evidence type="ECO:0000313" key="2">
    <source>
        <dbReference type="EMBL" id="ADV66965.1"/>
    </source>
</evidence>
<evidence type="ECO:0000259" key="1">
    <source>
        <dbReference type="Pfam" id="PF14332"/>
    </source>
</evidence>
<reference evidence="2 3" key="1">
    <citation type="journal article" date="2011" name="Stand. Genomic Sci.">
        <title>Complete genome sequence of Deinococcus maricopensis type strain (LB-34).</title>
        <authorList>
            <person name="Pukall R."/>
            <person name="Zeytun A."/>
            <person name="Lucas S."/>
            <person name="Lapidus A."/>
            <person name="Hammon N."/>
            <person name="Deshpande S."/>
            <person name="Nolan M."/>
            <person name="Cheng J.F."/>
            <person name="Pitluck S."/>
            <person name="Liolios K."/>
            <person name="Pagani I."/>
            <person name="Mikhailova N."/>
            <person name="Ivanova N."/>
            <person name="Mavromatis K."/>
            <person name="Pati A."/>
            <person name="Tapia R."/>
            <person name="Han C."/>
            <person name="Goodwin L."/>
            <person name="Chen A."/>
            <person name="Palaniappan K."/>
            <person name="Land M."/>
            <person name="Hauser L."/>
            <person name="Chang Y.J."/>
            <person name="Jeffries C.D."/>
            <person name="Brambilla E.M."/>
            <person name="Rohde M."/>
            <person name="Goker M."/>
            <person name="Detter J.C."/>
            <person name="Woyke T."/>
            <person name="Bristow J."/>
            <person name="Eisen J.A."/>
            <person name="Markowitz V."/>
            <person name="Hugenholtz P."/>
            <person name="Kyrpides N.C."/>
            <person name="Klenk H.P."/>
        </authorList>
    </citation>
    <scope>NUCLEOTIDE SEQUENCE [LARGE SCALE GENOMIC DNA]</scope>
    <source>
        <strain evidence="3">DSM 21211 / LMG 22137 / NRRL B-23946 / LB-34</strain>
    </source>
</reference>
<protein>
    <recommendedName>
        <fullName evidence="1">PatA-like N-terminal domain-containing protein</fullName>
    </recommendedName>
</protein>
<dbReference type="EMBL" id="CP002454">
    <property type="protein sequence ID" value="ADV66965.1"/>
    <property type="molecule type" value="Genomic_DNA"/>
</dbReference>
<sequence length="172" mass="18911" precursor="true">MLTGSLTEFPFLGVLQMLLNSGRSGLLRINNARAGDLYLENGEVVHATAFGRAGNDALDIVASGAGGQFTFERGVNPPERTIQQRRDALLQRLWQDGEAWTPLNAAFPDWDRGVRFTSAWNEQMPVTRAQYRALSLVGRGTLGGMIASSNVTPRELLNTLRPFVQARLIEVV</sequence>
<accession>E8U7C6</accession>
<gene>
    <name evidence="2" type="ordered locus">Deima_1314</name>
</gene>
<reference evidence="3" key="2">
    <citation type="submission" date="2011-01" db="EMBL/GenBank/DDBJ databases">
        <title>The complete genome of Deinococcus maricopensis DSM 21211.</title>
        <authorList>
            <consortium name="US DOE Joint Genome Institute (JGI-PGF)"/>
            <person name="Lucas S."/>
            <person name="Copeland A."/>
            <person name="Lapidus A."/>
            <person name="Goodwin L."/>
            <person name="Pitluck S."/>
            <person name="Kyrpides N."/>
            <person name="Mavromatis K."/>
            <person name="Pagani I."/>
            <person name="Ivanova N."/>
            <person name="Ovchinnikova G."/>
            <person name="Zeytun A."/>
            <person name="Detter J.C."/>
            <person name="Han C."/>
            <person name="Land M."/>
            <person name="Hauser L."/>
            <person name="Markowitz V."/>
            <person name="Cheng J.-F."/>
            <person name="Hugenholtz P."/>
            <person name="Woyke T."/>
            <person name="Wu D."/>
            <person name="Pukall R."/>
            <person name="Gehrich-Schroeter G."/>
            <person name="Brambilla E."/>
            <person name="Klenk H.-P."/>
            <person name="Eisen J.A."/>
        </authorList>
    </citation>
    <scope>NUCLEOTIDE SEQUENCE [LARGE SCALE GENOMIC DNA]</scope>
    <source>
        <strain evidence="3">DSM 21211 / LMG 22137 / NRRL B-23946 / LB-34</strain>
    </source>
</reference>
<name>E8U7C6_DEIML</name>
<keyword evidence="3" id="KW-1185">Reference proteome</keyword>
<dbReference type="eggNOG" id="ENOG5031S5X">
    <property type="taxonomic scope" value="Bacteria"/>
</dbReference>
<dbReference type="Pfam" id="PF14332">
    <property type="entry name" value="DUF4388"/>
    <property type="match status" value="1"/>
</dbReference>
<dbReference type="RefSeq" id="WP_013556470.1">
    <property type="nucleotide sequence ID" value="NC_014958.1"/>
</dbReference>
<feature type="domain" description="PatA-like N-terminal" evidence="1">
    <location>
        <begin position="3"/>
        <end position="100"/>
    </location>
</feature>